<evidence type="ECO:0000259" key="1">
    <source>
        <dbReference type="PROSITE" id="PS51186"/>
    </source>
</evidence>
<dbReference type="PROSITE" id="PS51186">
    <property type="entry name" value="GNAT"/>
    <property type="match status" value="1"/>
</dbReference>
<reference evidence="2 3" key="1">
    <citation type="journal article" date="2015" name="Infect. Genet. Evol.">
        <title>Genomic sequences of six botulinum neurotoxin-producing strains representing three clostridial species illustrate the mobility and diversity of botulinum neurotoxin genes.</title>
        <authorList>
            <person name="Smith T.J."/>
            <person name="Hill K.K."/>
            <person name="Xie G."/>
            <person name="Foley B.T."/>
            <person name="Williamson C.H."/>
            <person name="Foster J.T."/>
            <person name="Johnson S.L."/>
            <person name="Chertkov O."/>
            <person name="Teshima H."/>
            <person name="Gibbons H.S."/>
            <person name="Johnsky L.A."/>
            <person name="Karavis M.A."/>
            <person name="Smith L.A."/>
        </authorList>
    </citation>
    <scope>NUCLEOTIDE SEQUENCE [LARGE SCALE GENOMIC DNA]</scope>
    <source>
        <strain evidence="2 3">CDC 2741</strain>
    </source>
</reference>
<dbReference type="Proteomes" id="UP000031366">
    <property type="component" value="Unassembled WGS sequence"/>
</dbReference>
<accession>A0A0C1ULE5</accession>
<protein>
    <submittedName>
        <fullName evidence="2">Acetyltransferase family protein</fullName>
    </submittedName>
</protein>
<dbReference type="GO" id="GO:0016747">
    <property type="term" value="F:acyltransferase activity, transferring groups other than amino-acyl groups"/>
    <property type="evidence" value="ECO:0007669"/>
    <property type="project" value="InterPro"/>
</dbReference>
<dbReference type="InterPro" id="IPR016181">
    <property type="entry name" value="Acyl_CoA_acyltransferase"/>
</dbReference>
<feature type="domain" description="N-acetyltransferase" evidence="1">
    <location>
        <begin position="4"/>
        <end position="198"/>
    </location>
</feature>
<dbReference type="EMBL" id="AYSO01000012">
    <property type="protein sequence ID" value="KIE48080.1"/>
    <property type="molecule type" value="Genomic_DNA"/>
</dbReference>
<dbReference type="SUPFAM" id="SSF55729">
    <property type="entry name" value="Acyl-CoA N-acyltransferases (Nat)"/>
    <property type="match status" value="1"/>
</dbReference>
<proteinExistence type="predicted"/>
<keyword evidence="3" id="KW-1185">Reference proteome</keyword>
<gene>
    <name evidence="2" type="ORF">U732_3905</name>
</gene>
<dbReference type="InterPro" id="IPR000182">
    <property type="entry name" value="GNAT_dom"/>
</dbReference>
<dbReference type="OrthoDB" id="1904101at2"/>
<dbReference type="CDD" id="cd04301">
    <property type="entry name" value="NAT_SF"/>
    <property type="match status" value="1"/>
</dbReference>
<name>A0A0C1ULE5_9CLOT</name>
<comment type="caution">
    <text evidence="2">The sequence shown here is derived from an EMBL/GenBank/DDBJ whole genome shotgun (WGS) entry which is preliminary data.</text>
</comment>
<evidence type="ECO:0000313" key="2">
    <source>
        <dbReference type="EMBL" id="KIE48080.1"/>
    </source>
</evidence>
<keyword evidence="2" id="KW-0808">Transferase</keyword>
<dbReference type="Gene3D" id="3.40.630.30">
    <property type="match status" value="1"/>
</dbReference>
<evidence type="ECO:0000313" key="3">
    <source>
        <dbReference type="Proteomes" id="UP000031366"/>
    </source>
</evidence>
<dbReference type="Pfam" id="PF00583">
    <property type="entry name" value="Acetyltransf_1"/>
    <property type="match status" value="1"/>
</dbReference>
<dbReference type="RefSeq" id="WP_080618944.1">
    <property type="nucleotide sequence ID" value="NZ_AYSO01000012.1"/>
</dbReference>
<organism evidence="2 3">
    <name type="scientific">Clostridium argentinense CDC 2741</name>
    <dbReference type="NCBI Taxonomy" id="1418104"/>
    <lineage>
        <taxon>Bacteria</taxon>
        <taxon>Bacillati</taxon>
        <taxon>Bacillota</taxon>
        <taxon>Clostridia</taxon>
        <taxon>Eubacteriales</taxon>
        <taxon>Clostridiaceae</taxon>
        <taxon>Clostridium</taxon>
    </lineage>
</organism>
<dbReference type="AlphaFoldDB" id="A0A0C1ULE5"/>
<sequence length="198" mass="22720">MISKSIRNAQKKDINAIAELIYSTENDQEYVWGGKSKKENIKIIKKLIAIPNTRYSLDYTKVIEHNGEVAGIIIVIPHEKLDKLNINTEKIILRSLNGFKSKFTFLIEGLKYIFVKECNKGDLYIANIATSENVRGLGFGKTLMEYAERVAKANRYKRCVLLAKDETTSKFYNKINYKKLIDKNILGNRIIKMAKPII</sequence>